<dbReference type="OrthoDB" id="6133115at2759"/>
<dbReference type="PANTHER" id="PTHR48022:SF11">
    <property type="entry name" value="MONOSACCHARIDE TRANSPORTER (HXT8), PUTATIVE (AFU_ORTHOLOGUE AFUA_2G08120)-RELATED"/>
    <property type="match status" value="1"/>
</dbReference>
<evidence type="ECO:0000256" key="5">
    <source>
        <dbReference type="ARBA" id="ARBA00023136"/>
    </source>
</evidence>
<evidence type="ECO:0000256" key="3">
    <source>
        <dbReference type="ARBA" id="ARBA00022692"/>
    </source>
</evidence>
<name>A0A0D2KJK7_9EURO</name>
<accession>A0A0D2KJK7</accession>
<dbReference type="RefSeq" id="XP_016630891.1">
    <property type="nucleotide sequence ID" value="XM_016777985.1"/>
</dbReference>
<feature type="transmembrane region" description="Helical" evidence="6">
    <location>
        <begin position="182"/>
        <end position="203"/>
    </location>
</feature>
<dbReference type="PROSITE" id="PS00217">
    <property type="entry name" value="SUGAR_TRANSPORT_2"/>
    <property type="match status" value="1"/>
</dbReference>
<evidence type="ECO:0000256" key="6">
    <source>
        <dbReference type="SAM" id="Phobius"/>
    </source>
</evidence>
<evidence type="ECO:0000313" key="8">
    <source>
        <dbReference type="EMBL" id="KIX96768.1"/>
    </source>
</evidence>
<proteinExistence type="inferred from homology"/>
<dbReference type="Gene3D" id="1.20.1250.20">
    <property type="entry name" value="MFS general substrate transporter like domains"/>
    <property type="match status" value="1"/>
</dbReference>
<dbReference type="PANTHER" id="PTHR48022">
    <property type="entry name" value="PLASTIDIC GLUCOSE TRANSPORTER 4"/>
    <property type="match status" value="1"/>
</dbReference>
<dbReference type="InterPro" id="IPR036259">
    <property type="entry name" value="MFS_trans_sf"/>
</dbReference>
<keyword evidence="9" id="KW-1185">Reference proteome</keyword>
<dbReference type="GO" id="GO:0016020">
    <property type="term" value="C:membrane"/>
    <property type="evidence" value="ECO:0007669"/>
    <property type="project" value="UniProtKB-SubCell"/>
</dbReference>
<reference evidence="8 9" key="1">
    <citation type="submission" date="2015-01" db="EMBL/GenBank/DDBJ databases">
        <title>The Genome Sequence of Fonsecaea multimorphosa CBS 102226.</title>
        <authorList>
            <consortium name="The Broad Institute Genomics Platform"/>
            <person name="Cuomo C."/>
            <person name="de Hoog S."/>
            <person name="Gorbushina A."/>
            <person name="Stielow B."/>
            <person name="Teixiera M."/>
            <person name="Abouelleil A."/>
            <person name="Chapman S.B."/>
            <person name="Priest M."/>
            <person name="Young S.K."/>
            <person name="Wortman J."/>
            <person name="Nusbaum C."/>
            <person name="Birren B."/>
        </authorList>
    </citation>
    <scope>NUCLEOTIDE SEQUENCE [LARGE SCALE GENOMIC DNA]</scope>
    <source>
        <strain evidence="8 9">CBS 102226</strain>
    </source>
</reference>
<evidence type="ECO:0000256" key="2">
    <source>
        <dbReference type="ARBA" id="ARBA00010992"/>
    </source>
</evidence>
<evidence type="ECO:0000313" key="9">
    <source>
        <dbReference type="Proteomes" id="UP000053411"/>
    </source>
</evidence>
<dbReference type="InterPro" id="IPR050360">
    <property type="entry name" value="MFS_Sugar_Transporters"/>
</dbReference>
<feature type="transmembrane region" description="Helical" evidence="6">
    <location>
        <begin position="89"/>
        <end position="107"/>
    </location>
</feature>
<keyword evidence="5 6" id="KW-0472">Membrane</keyword>
<dbReference type="AlphaFoldDB" id="A0A0D2KJK7"/>
<protein>
    <recommendedName>
        <fullName evidence="7">Major facilitator superfamily (MFS) profile domain-containing protein</fullName>
    </recommendedName>
</protein>
<comment type="subcellular location">
    <subcellularLocation>
        <location evidence="1">Membrane</location>
        <topology evidence="1">Multi-pass membrane protein</topology>
    </subcellularLocation>
</comment>
<feature type="transmembrane region" description="Helical" evidence="6">
    <location>
        <begin position="409"/>
        <end position="428"/>
    </location>
</feature>
<feature type="transmembrane region" description="Helical" evidence="6">
    <location>
        <begin position="341"/>
        <end position="364"/>
    </location>
</feature>
<dbReference type="PROSITE" id="PS50850">
    <property type="entry name" value="MFS"/>
    <property type="match status" value="1"/>
</dbReference>
<comment type="similarity">
    <text evidence="2">Belongs to the major facilitator superfamily. Sugar transporter (TC 2.A.1.1) family.</text>
</comment>
<feature type="transmembrane region" description="Helical" evidence="6">
    <location>
        <begin position="146"/>
        <end position="170"/>
    </location>
</feature>
<dbReference type="InterPro" id="IPR005828">
    <property type="entry name" value="MFS_sugar_transport-like"/>
</dbReference>
<organism evidence="8 9">
    <name type="scientific">Fonsecaea multimorphosa CBS 102226</name>
    <dbReference type="NCBI Taxonomy" id="1442371"/>
    <lineage>
        <taxon>Eukaryota</taxon>
        <taxon>Fungi</taxon>
        <taxon>Dikarya</taxon>
        <taxon>Ascomycota</taxon>
        <taxon>Pezizomycotina</taxon>
        <taxon>Eurotiomycetes</taxon>
        <taxon>Chaetothyriomycetidae</taxon>
        <taxon>Chaetothyriales</taxon>
        <taxon>Herpotrichiellaceae</taxon>
        <taxon>Fonsecaea</taxon>
    </lineage>
</organism>
<dbReference type="Proteomes" id="UP000053411">
    <property type="component" value="Unassembled WGS sequence"/>
</dbReference>
<evidence type="ECO:0000256" key="4">
    <source>
        <dbReference type="ARBA" id="ARBA00022989"/>
    </source>
</evidence>
<feature type="transmembrane region" description="Helical" evidence="6">
    <location>
        <begin position="57"/>
        <end position="77"/>
    </location>
</feature>
<feature type="transmembrane region" description="Helical" evidence="6">
    <location>
        <begin position="376"/>
        <end position="397"/>
    </location>
</feature>
<keyword evidence="4 6" id="KW-1133">Transmembrane helix</keyword>
<dbReference type="SUPFAM" id="SSF103473">
    <property type="entry name" value="MFS general substrate transporter"/>
    <property type="match status" value="1"/>
</dbReference>
<feature type="transmembrane region" description="Helical" evidence="6">
    <location>
        <begin position="311"/>
        <end position="329"/>
    </location>
</feature>
<sequence>MEDIQENWSWYNLRLIWLAGFGIFTAAYNNAIISSTLGQPTFYSTLGLDPTSSHTTTVISTSNAIYFLGAFVSCAILTAVGDKFGRKKTIWASLFFLIIGSALQTGVTNVPMYQVARVITGFGSGSLFSTIPVYQAEISPPSFRGFLVAQGGVFSALGYSCSSWIGYGAYFAQSKALGTFGFRFPISVGCLLAVVMVPVSFCLPESPRWLIEHGRDAEGVRLLAKLHPDKNSPDTEHFAQLEAVEIKKQRELDARLRKAEGKWSVVTKKSNLKRLFFSCFILWSANGMGILVINNYSVLLYNSLGYTGGDALLLSAGWISVTIPFNALAPFLIDRLGRKRMFLIGSFFLGIALSGEGALTKYFVKTANTSYACGGIFFLYFFAFIYGTFIDAASWVFTAEIWPNHIRALGCGISFAFSYASTILWTQTAPIGFEHIGWKFYMVFVANCIVCFIVVFFIYPETKNIPLEEIPKLFGDEIATVDIHQMNEQDLAQDHDIFKVDEQITKVG</sequence>
<dbReference type="VEuPathDB" id="FungiDB:Z520_07488"/>
<feature type="transmembrane region" description="Helical" evidence="6">
    <location>
        <begin position="440"/>
        <end position="459"/>
    </location>
</feature>
<dbReference type="GO" id="GO:0005351">
    <property type="term" value="F:carbohydrate:proton symporter activity"/>
    <property type="evidence" value="ECO:0007669"/>
    <property type="project" value="TreeGrafter"/>
</dbReference>
<dbReference type="GeneID" id="27713234"/>
<feature type="transmembrane region" description="Helical" evidence="6">
    <location>
        <begin position="15"/>
        <end position="37"/>
    </location>
</feature>
<feature type="domain" description="Major facilitator superfamily (MFS) profile" evidence="7">
    <location>
        <begin position="15"/>
        <end position="463"/>
    </location>
</feature>
<gene>
    <name evidence="8" type="ORF">Z520_07488</name>
</gene>
<feature type="transmembrane region" description="Helical" evidence="6">
    <location>
        <begin position="113"/>
        <end position="134"/>
    </location>
</feature>
<dbReference type="Pfam" id="PF00083">
    <property type="entry name" value="Sugar_tr"/>
    <property type="match status" value="1"/>
</dbReference>
<dbReference type="InterPro" id="IPR020846">
    <property type="entry name" value="MFS_dom"/>
</dbReference>
<dbReference type="EMBL" id="KN848076">
    <property type="protein sequence ID" value="KIX96768.1"/>
    <property type="molecule type" value="Genomic_DNA"/>
</dbReference>
<keyword evidence="3 6" id="KW-0812">Transmembrane</keyword>
<feature type="transmembrane region" description="Helical" evidence="6">
    <location>
        <begin position="275"/>
        <end position="299"/>
    </location>
</feature>
<evidence type="ECO:0000259" key="7">
    <source>
        <dbReference type="PROSITE" id="PS50850"/>
    </source>
</evidence>
<dbReference type="InterPro" id="IPR005829">
    <property type="entry name" value="Sugar_transporter_CS"/>
</dbReference>
<evidence type="ECO:0000256" key="1">
    <source>
        <dbReference type="ARBA" id="ARBA00004141"/>
    </source>
</evidence>